<evidence type="ECO:0000313" key="2">
    <source>
        <dbReference type="Proteomes" id="UP000008037"/>
    </source>
</evidence>
<protein>
    <submittedName>
        <fullName evidence="1">Uncharacterized protein</fullName>
    </submittedName>
</protein>
<dbReference type="Proteomes" id="UP000008037">
    <property type="component" value="Chromosome"/>
</dbReference>
<proteinExistence type="predicted"/>
<accession>K0ILZ8</accession>
<dbReference type="EMBL" id="CP002408">
    <property type="protein sequence ID" value="AFU57469.1"/>
    <property type="molecule type" value="Genomic_DNA"/>
</dbReference>
<dbReference type="HOGENOM" id="CLU_1933324_0_0_2"/>
<dbReference type="GeneID" id="13796700"/>
<keyword evidence="2" id="KW-1185">Reference proteome</keyword>
<dbReference type="KEGG" id="nga:Ngar_c05260"/>
<dbReference type="InParanoid" id="K0ILZ8"/>
<gene>
    <name evidence="1" type="ordered locus">Ngar_c05260</name>
</gene>
<reference evidence="1 2" key="1">
    <citation type="journal article" date="2012" name="Environ. Microbiol.">
        <title>The genome of the ammonia-oxidizing Candidatus Nitrososphaera gargensis: insights into metabolic versatility and environmental adaptations.</title>
        <authorList>
            <person name="Spang A."/>
            <person name="Poehlein A."/>
            <person name="Offre P."/>
            <person name="Zumbragel S."/>
            <person name="Haider S."/>
            <person name="Rychlik N."/>
            <person name="Nowka B."/>
            <person name="Schmeisser C."/>
            <person name="Lebedeva E.V."/>
            <person name="Rattei T."/>
            <person name="Bohm C."/>
            <person name="Schmid M."/>
            <person name="Galushko A."/>
            <person name="Hatzenpichler R."/>
            <person name="Weinmaier T."/>
            <person name="Daniel R."/>
            <person name="Schleper C."/>
            <person name="Spieck E."/>
            <person name="Streit W."/>
            <person name="Wagner M."/>
        </authorList>
    </citation>
    <scope>NUCLEOTIDE SEQUENCE [LARGE SCALE GENOMIC DNA]</scope>
    <source>
        <strain evidence="2">Ga9.2</strain>
    </source>
</reference>
<dbReference type="RefSeq" id="WP_015018015.1">
    <property type="nucleotide sequence ID" value="NC_018719.1"/>
</dbReference>
<evidence type="ECO:0000313" key="1">
    <source>
        <dbReference type="EMBL" id="AFU57469.1"/>
    </source>
</evidence>
<name>K0ILZ8_NITGG</name>
<sequence>MRIRISARPQGKSPKQLDELVWGYNREFLLYWVDTIIETANQLYTEDVKTVVEKNEQEGRNDVAYCLQKPIHLATRLWDINGYAPIEIEVPDAKGYKCVSEAISLHIANMPLTIREMFANISQIATATEA</sequence>
<dbReference type="BioCyc" id="CNIT1237085:G1324-524-MONOMER"/>
<organism evidence="1 2">
    <name type="scientific">Nitrososphaera gargensis (strain Ga9.2)</name>
    <dbReference type="NCBI Taxonomy" id="1237085"/>
    <lineage>
        <taxon>Archaea</taxon>
        <taxon>Nitrososphaerota</taxon>
        <taxon>Nitrososphaeria</taxon>
        <taxon>Nitrososphaerales</taxon>
        <taxon>Nitrososphaeraceae</taxon>
        <taxon>Nitrososphaera</taxon>
    </lineage>
</organism>
<dbReference type="AlphaFoldDB" id="K0ILZ8"/>